<comment type="subcellular location">
    <subcellularLocation>
        <location evidence="2">Cell envelope</location>
    </subcellularLocation>
</comment>
<comment type="catalytic activity">
    <reaction evidence="1">
        <text>Hydrolysis of (1-&gt;3)-beta-D-glucosidic linkages in (1-&gt;3)-beta-D-glucans.</text>
        <dbReference type="EC" id="3.2.1.39"/>
    </reaction>
</comment>
<gene>
    <name evidence="7" type="ORF">PRZ48_002728</name>
</gene>
<reference evidence="7 8" key="1">
    <citation type="journal article" date="2023" name="G3 (Bethesda)">
        <title>A chromosome-level genome assembly of Zasmidium syzygii isolated from banana leaves.</title>
        <authorList>
            <person name="van Westerhoven A.C."/>
            <person name="Mehrabi R."/>
            <person name="Talebi R."/>
            <person name="Steentjes M.B.F."/>
            <person name="Corcolon B."/>
            <person name="Chong P.A."/>
            <person name="Kema G.H.J."/>
            <person name="Seidl M.F."/>
        </authorList>
    </citation>
    <scope>NUCLEOTIDE SEQUENCE [LARGE SCALE GENOMIC DNA]</scope>
    <source>
        <strain evidence="7 8">P124</strain>
    </source>
</reference>
<evidence type="ECO:0000256" key="2">
    <source>
        <dbReference type="ARBA" id="ARBA00004196"/>
    </source>
</evidence>
<keyword evidence="6" id="KW-0732">Signal</keyword>
<dbReference type="EC" id="3.2.1.39" evidence="4"/>
<keyword evidence="8" id="KW-1185">Reference proteome</keyword>
<dbReference type="Proteomes" id="UP001305779">
    <property type="component" value="Unassembled WGS sequence"/>
</dbReference>
<evidence type="ECO:0000256" key="6">
    <source>
        <dbReference type="SAM" id="SignalP"/>
    </source>
</evidence>
<dbReference type="InterPro" id="IPR050732">
    <property type="entry name" value="Beta-glucan_modifiers"/>
</dbReference>
<evidence type="ECO:0000256" key="4">
    <source>
        <dbReference type="ARBA" id="ARBA00012780"/>
    </source>
</evidence>
<dbReference type="EMBL" id="JAXOVC010000002">
    <property type="protein sequence ID" value="KAK4504766.1"/>
    <property type="molecule type" value="Genomic_DNA"/>
</dbReference>
<keyword evidence="5" id="KW-0378">Hydrolase</keyword>
<proteinExistence type="inferred from homology"/>
<sequence length="310" mass="33463">MHILPLALLGTATAQAIRGFNSGGIGPKGPKSQQDFEAEFNKIKNLPGTAPFTSIRLFTMIQHDTASDPTVAIPAAISTNTHLLLGLWASAGQDAFNNELDALKKAITQYGEKFTSLIDAISCGSEDLYRITPTGIANKAGIGASPDTLVQYIQQLRDAIKDTPASGAKITHVDTWTAWVNESNFAVTKAVDWLGMDAYPYYEQEHENTIENAGRLFFEAYNKTVAVSQGKAVKVTETGWPVAGPQFGQAVASVENAKRYWDAVACPLLGDIDTWWFTLDDAKGDPNEISFSTIKSDLGDPLFDLGCPGK</sequence>
<feature type="chain" id="PRO_5047481794" description="glucan endo-1,3-beta-D-glucosidase" evidence="6">
    <location>
        <begin position="17"/>
        <end position="310"/>
    </location>
</feature>
<dbReference type="InterPro" id="IPR017853">
    <property type="entry name" value="GH"/>
</dbReference>
<evidence type="ECO:0000256" key="5">
    <source>
        <dbReference type="ARBA" id="ARBA00022801"/>
    </source>
</evidence>
<organism evidence="7 8">
    <name type="scientific">Zasmidium cellare</name>
    <name type="common">Wine cellar mold</name>
    <name type="synonym">Racodium cellare</name>
    <dbReference type="NCBI Taxonomy" id="395010"/>
    <lineage>
        <taxon>Eukaryota</taxon>
        <taxon>Fungi</taxon>
        <taxon>Dikarya</taxon>
        <taxon>Ascomycota</taxon>
        <taxon>Pezizomycotina</taxon>
        <taxon>Dothideomycetes</taxon>
        <taxon>Dothideomycetidae</taxon>
        <taxon>Mycosphaerellales</taxon>
        <taxon>Mycosphaerellaceae</taxon>
        <taxon>Zasmidium</taxon>
    </lineage>
</organism>
<evidence type="ECO:0000256" key="1">
    <source>
        <dbReference type="ARBA" id="ARBA00000382"/>
    </source>
</evidence>
<evidence type="ECO:0000256" key="3">
    <source>
        <dbReference type="ARBA" id="ARBA00008773"/>
    </source>
</evidence>
<comment type="similarity">
    <text evidence="3">Belongs to the glycosyl hydrolase 17 family.</text>
</comment>
<feature type="signal peptide" evidence="6">
    <location>
        <begin position="1"/>
        <end position="16"/>
    </location>
</feature>
<name>A0ABR0ET15_ZASCE</name>
<dbReference type="PANTHER" id="PTHR16631:SF13">
    <property type="entry name" value="GLUCAN ENDO-1,3-BETA-GLUCOSIDASE EGLC-RELATED"/>
    <property type="match status" value="1"/>
</dbReference>
<dbReference type="PANTHER" id="PTHR16631">
    <property type="entry name" value="GLUCAN 1,3-BETA-GLUCOSIDASE"/>
    <property type="match status" value="1"/>
</dbReference>
<evidence type="ECO:0000313" key="7">
    <source>
        <dbReference type="EMBL" id="KAK4504766.1"/>
    </source>
</evidence>
<evidence type="ECO:0000313" key="8">
    <source>
        <dbReference type="Proteomes" id="UP001305779"/>
    </source>
</evidence>
<accession>A0ABR0ET15</accession>
<dbReference type="SUPFAM" id="SSF51445">
    <property type="entry name" value="(Trans)glycosidases"/>
    <property type="match status" value="1"/>
</dbReference>
<comment type="caution">
    <text evidence="7">The sequence shown here is derived from an EMBL/GenBank/DDBJ whole genome shotgun (WGS) entry which is preliminary data.</text>
</comment>
<dbReference type="Gene3D" id="3.20.20.80">
    <property type="entry name" value="Glycosidases"/>
    <property type="match status" value="1"/>
</dbReference>
<protein>
    <recommendedName>
        <fullName evidence="4">glucan endo-1,3-beta-D-glucosidase</fullName>
        <ecNumber evidence="4">3.2.1.39</ecNumber>
    </recommendedName>
</protein>